<name>U2H1X6_9BACT</name>
<feature type="transmembrane region" description="Helical" evidence="1">
    <location>
        <begin position="12"/>
        <end position="36"/>
    </location>
</feature>
<accession>U2H1X6</accession>
<gene>
    <name evidence="2" type="ORF">UNSW2_506</name>
</gene>
<keyword evidence="1" id="KW-1133">Transmembrane helix</keyword>
<sequence length="39" mass="4540">MVLRVSSKMKTFNIPNIMISFIAISNNNFFLNLIFLNHP</sequence>
<keyword evidence="1" id="KW-0812">Transmembrane</keyword>
<dbReference type="AlphaFoldDB" id="U2H1X6"/>
<organism evidence="2 3">
    <name type="scientific">Campylobacter concisus UNSW2</name>
    <dbReference type="NCBI Taxonomy" id="1242965"/>
    <lineage>
        <taxon>Bacteria</taxon>
        <taxon>Pseudomonadati</taxon>
        <taxon>Campylobacterota</taxon>
        <taxon>Epsilonproteobacteria</taxon>
        <taxon>Campylobacterales</taxon>
        <taxon>Campylobacteraceae</taxon>
        <taxon>Campylobacter</taxon>
    </lineage>
</organism>
<dbReference type="Proteomes" id="UP000016625">
    <property type="component" value="Unassembled WGS sequence"/>
</dbReference>
<evidence type="ECO:0000313" key="2">
    <source>
        <dbReference type="EMBL" id="ERJ32188.1"/>
    </source>
</evidence>
<keyword evidence="1" id="KW-0472">Membrane</keyword>
<reference evidence="2 3" key="1">
    <citation type="journal article" date="2013" name="BMC Genomics">
        <title>Comparative genomics of Campylobacter concisus isolates reveals genetic diversity and provides insights into disease association.</title>
        <authorList>
            <person name="Deshpande N.P."/>
            <person name="Kaakoush N.O."/>
            <person name="Wilkins M.R."/>
            <person name="Mitchell H.M."/>
        </authorList>
    </citation>
    <scope>NUCLEOTIDE SEQUENCE [LARGE SCALE GENOMIC DNA]</scope>
    <source>
        <strain evidence="2 3">UNSW2</strain>
    </source>
</reference>
<dbReference type="EMBL" id="ANNJ01000005">
    <property type="protein sequence ID" value="ERJ32188.1"/>
    <property type="molecule type" value="Genomic_DNA"/>
</dbReference>
<evidence type="ECO:0000313" key="3">
    <source>
        <dbReference type="Proteomes" id="UP000016625"/>
    </source>
</evidence>
<protein>
    <submittedName>
        <fullName evidence="2">Uncharacterized protein</fullName>
    </submittedName>
</protein>
<comment type="caution">
    <text evidence="2">The sequence shown here is derived from an EMBL/GenBank/DDBJ whole genome shotgun (WGS) entry which is preliminary data.</text>
</comment>
<proteinExistence type="predicted"/>
<evidence type="ECO:0000256" key="1">
    <source>
        <dbReference type="SAM" id="Phobius"/>
    </source>
</evidence>